<dbReference type="InterPro" id="IPR046699">
    <property type="entry name" value="ARPP-1"/>
</dbReference>
<evidence type="ECO:0000313" key="3">
    <source>
        <dbReference type="Proteomes" id="UP000474296"/>
    </source>
</evidence>
<comment type="caution">
    <text evidence="2">The sequence shown here is derived from an EMBL/GenBank/DDBJ whole genome shotgun (WGS) entry which is preliminary data.</text>
</comment>
<dbReference type="EMBL" id="JAABOQ010000002">
    <property type="protein sequence ID" value="NER16387.1"/>
    <property type="molecule type" value="Genomic_DNA"/>
</dbReference>
<sequence>MKSYSLLIVAALFFFNSCKEKKEEVTETPNQKELKELAMGPYVLNEIASLENLQVFAITGEDEIKKEYTTLDKALKEKKVEVKETSNVNELSIDNNSDEAIFIHSGDIVKGGKQDRTVANDVIIPPRTKNVPLTSFCVEQGRWKPRQGERSDKFEGNSKMLSSKKLKLAAKYSNNQQKVWSEVSKEQHKLSSKLSKRTGNSVDVTQNKSATSLQLALESDELKKEKKELHTSVLKGLNEKENVIGYAYAINGEVYGVDMYTNKKLFNDLSAKITESIVTEAIAESNDSIPTKVRIEDVKKFIEQSKLAEGSHETKKINEATELKIRETKDGHLTFSSIDIDQKKWVHKNYIKKEKEENNKSTVLSTQRRR</sequence>
<proteinExistence type="predicted"/>
<reference evidence="2 3" key="1">
    <citation type="submission" date="2020-01" db="EMBL/GenBank/DDBJ databases">
        <title>Spongiivirga citrea KCTC 32990T.</title>
        <authorList>
            <person name="Wang G."/>
        </authorList>
    </citation>
    <scope>NUCLEOTIDE SEQUENCE [LARGE SCALE GENOMIC DNA]</scope>
    <source>
        <strain evidence="2 3">KCTC 32990</strain>
    </source>
</reference>
<keyword evidence="3" id="KW-1185">Reference proteome</keyword>
<organism evidence="2 3">
    <name type="scientific">Spongiivirga citrea</name>
    <dbReference type="NCBI Taxonomy" id="1481457"/>
    <lineage>
        <taxon>Bacteria</taxon>
        <taxon>Pseudomonadati</taxon>
        <taxon>Bacteroidota</taxon>
        <taxon>Flavobacteriia</taxon>
        <taxon>Flavobacteriales</taxon>
        <taxon>Flavobacteriaceae</taxon>
        <taxon>Spongiivirga</taxon>
    </lineage>
</organism>
<dbReference type="RefSeq" id="WP_164029662.1">
    <property type="nucleotide sequence ID" value="NZ_JAABOQ010000002.1"/>
</dbReference>
<evidence type="ECO:0000313" key="2">
    <source>
        <dbReference type="EMBL" id="NER16387.1"/>
    </source>
</evidence>
<feature type="domain" description="ARG and Rhodanese-Phosphatase-superfamily-associated" evidence="1">
    <location>
        <begin position="44"/>
        <end position="350"/>
    </location>
</feature>
<dbReference type="AlphaFoldDB" id="A0A6M0CLT4"/>
<dbReference type="Proteomes" id="UP000474296">
    <property type="component" value="Unassembled WGS sequence"/>
</dbReference>
<evidence type="ECO:0000259" key="1">
    <source>
        <dbReference type="Pfam" id="PF20208"/>
    </source>
</evidence>
<name>A0A6M0CLT4_9FLAO</name>
<dbReference type="Pfam" id="PF20208">
    <property type="entry name" value="ARPP-1"/>
    <property type="match status" value="1"/>
</dbReference>
<protein>
    <recommendedName>
        <fullName evidence="1">ARG and Rhodanese-Phosphatase-superfamily-associated domain-containing protein</fullName>
    </recommendedName>
</protein>
<accession>A0A6M0CLT4</accession>
<gene>
    <name evidence="2" type="ORF">GWK10_04155</name>
</gene>